<dbReference type="PROSITE" id="PS51253">
    <property type="entry name" value="HTH_CENPB"/>
    <property type="match status" value="1"/>
</dbReference>
<dbReference type="GO" id="GO:0005634">
    <property type="term" value="C:nucleus"/>
    <property type="evidence" value="ECO:0007669"/>
    <property type="project" value="TreeGrafter"/>
</dbReference>
<feature type="region of interest" description="Disordered" evidence="2">
    <location>
        <begin position="94"/>
        <end position="123"/>
    </location>
</feature>
<accession>A0A9W9L1R0</accession>
<dbReference type="OrthoDB" id="9909311at2759"/>
<dbReference type="SMART" id="SM00674">
    <property type="entry name" value="CENPB"/>
    <property type="match status" value="1"/>
</dbReference>
<comment type="caution">
    <text evidence="4">The sequence shown here is derived from an EMBL/GenBank/DDBJ whole genome shotgun (WGS) entry which is preliminary data.</text>
</comment>
<feature type="compositionally biased region" description="Polar residues" evidence="2">
    <location>
        <begin position="449"/>
        <end position="458"/>
    </location>
</feature>
<keyword evidence="5" id="KW-1185">Reference proteome</keyword>
<dbReference type="PANTHER" id="PTHR19303">
    <property type="entry name" value="TRANSPOSON"/>
    <property type="match status" value="1"/>
</dbReference>
<dbReference type="Pfam" id="PF03221">
    <property type="entry name" value="HTH_Tnp_Tc5"/>
    <property type="match status" value="1"/>
</dbReference>
<evidence type="ECO:0000313" key="5">
    <source>
        <dbReference type="Proteomes" id="UP001149079"/>
    </source>
</evidence>
<feature type="region of interest" description="Disordered" evidence="2">
    <location>
        <begin position="434"/>
        <end position="458"/>
    </location>
</feature>
<reference evidence="4" key="1">
    <citation type="submission" date="2022-11" db="EMBL/GenBank/DDBJ databases">
        <authorList>
            <person name="Petersen C."/>
        </authorList>
    </citation>
    <scope>NUCLEOTIDE SEQUENCE</scope>
    <source>
        <strain evidence="4">IBT 22155</strain>
    </source>
</reference>
<keyword evidence="1" id="KW-0238">DNA-binding</keyword>
<dbReference type="InterPro" id="IPR009057">
    <property type="entry name" value="Homeodomain-like_sf"/>
</dbReference>
<dbReference type="RefSeq" id="XP_056521301.1">
    <property type="nucleotide sequence ID" value="XM_056667705.1"/>
</dbReference>
<evidence type="ECO:0000256" key="2">
    <source>
        <dbReference type="SAM" id="MobiDB-lite"/>
    </source>
</evidence>
<dbReference type="Gene3D" id="1.10.10.60">
    <property type="entry name" value="Homeodomain-like"/>
    <property type="match status" value="2"/>
</dbReference>
<feature type="region of interest" description="Disordered" evidence="2">
    <location>
        <begin position="1"/>
        <end position="43"/>
    </location>
</feature>
<evidence type="ECO:0000256" key="1">
    <source>
        <dbReference type="ARBA" id="ARBA00023125"/>
    </source>
</evidence>
<gene>
    <name evidence="4" type="ORF">N7515_006961</name>
</gene>
<sequence length="529" mass="58013">MEDPTTMETDSHGPDSEFAHSPWVEIGPFASPQQSPPIHEYSGFDYGPSPLMAVDTSYGMSIPPPYTSMPLPMPSHSWPSMLTTHNPWNGLPVSTPTSVSPSAPMPPVRKTSTGGNTPRRTLTDDDRRQMCLYHEEHKTAKQTDIGALFGVERSTVSKVLRQKDKYLNPNDRSRSPIKRAKGKVPDIEKALSNWAKNYQRKGYPLSDEMIKEKALFFASTCLCPEGKEEVQTAAWLGKFKRKNGLLGAKIRRDSTEIRSGSNSPTQLNTDFGSALKSPTGPSPTSPVVDSFGSPLSPTSQESLKRDMEVPDLTGGYQHGYSKSTTSLDTTSSAGMVSPTSTLVSDSPFTPTSQSRLPTVNSNNSSRPRSQTFPLAPIDPALLTDETMDSHTQKRELQQSLSVSILESPIEMDSNTDGFRGTRNVVKRNRSNPEIKAKFMPPPKSAAVSPVTSPGSPTQDEARRALELVMTYFDHQPAGLAAQEYMTIGKLMERLELAKGQLLGGLPRIDEHEDISIPRVTKKRSIHNMG</sequence>
<feature type="compositionally biased region" description="Polar residues" evidence="2">
    <location>
        <begin position="333"/>
        <end position="372"/>
    </location>
</feature>
<dbReference type="GeneID" id="81406875"/>
<dbReference type="PANTHER" id="PTHR19303:SF70">
    <property type="entry name" value="HTH CENPB-TYPE DOMAIN-CONTAINING PROTEIN"/>
    <property type="match status" value="1"/>
</dbReference>
<evidence type="ECO:0000313" key="4">
    <source>
        <dbReference type="EMBL" id="KAJ5130922.1"/>
    </source>
</evidence>
<feature type="compositionally biased region" description="Low complexity" evidence="2">
    <location>
        <begin position="321"/>
        <end position="332"/>
    </location>
</feature>
<dbReference type="SUPFAM" id="SSF46689">
    <property type="entry name" value="Homeodomain-like"/>
    <property type="match status" value="2"/>
</dbReference>
<dbReference type="InterPro" id="IPR050863">
    <property type="entry name" value="CenT-Element_Derived"/>
</dbReference>
<proteinExistence type="predicted"/>
<organism evidence="4 5">
    <name type="scientific">Penicillium bovifimosum</name>
    <dbReference type="NCBI Taxonomy" id="126998"/>
    <lineage>
        <taxon>Eukaryota</taxon>
        <taxon>Fungi</taxon>
        <taxon>Dikarya</taxon>
        <taxon>Ascomycota</taxon>
        <taxon>Pezizomycotina</taxon>
        <taxon>Eurotiomycetes</taxon>
        <taxon>Eurotiomycetidae</taxon>
        <taxon>Eurotiales</taxon>
        <taxon>Aspergillaceae</taxon>
        <taxon>Penicillium</taxon>
    </lineage>
</organism>
<dbReference type="AlphaFoldDB" id="A0A9W9L1R0"/>
<dbReference type="GO" id="GO:0003677">
    <property type="term" value="F:DNA binding"/>
    <property type="evidence" value="ECO:0007669"/>
    <property type="project" value="UniProtKB-KW"/>
</dbReference>
<dbReference type="InterPro" id="IPR006600">
    <property type="entry name" value="HTH_CenpB_DNA-bd_dom"/>
</dbReference>
<dbReference type="Proteomes" id="UP001149079">
    <property type="component" value="Unassembled WGS sequence"/>
</dbReference>
<feature type="domain" description="HTH CENPB-type" evidence="3">
    <location>
        <begin position="175"/>
        <end position="249"/>
    </location>
</feature>
<evidence type="ECO:0000259" key="3">
    <source>
        <dbReference type="PROSITE" id="PS51253"/>
    </source>
</evidence>
<reference evidence="4" key="2">
    <citation type="journal article" date="2023" name="IMA Fungus">
        <title>Comparative genomic study of the Penicillium genus elucidates a diverse pangenome and 15 lateral gene transfer events.</title>
        <authorList>
            <person name="Petersen C."/>
            <person name="Sorensen T."/>
            <person name="Nielsen M.R."/>
            <person name="Sondergaard T.E."/>
            <person name="Sorensen J.L."/>
            <person name="Fitzpatrick D.A."/>
            <person name="Frisvad J.C."/>
            <person name="Nielsen K.L."/>
        </authorList>
    </citation>
    <scope>NUCLEOTIDE SEQUENCE</scope>
    <source>
        <strain evidence="4">IBT 22155</strain>
    </source>
</reference>
<feature type="region of interest" description="Disordered" evidence="2">
    <location>
        <begin position="255"/>
        <end position="374"/>
    </location>
</feature>
<feature type="compositionally biased region" description="Polar residues" evidence="2">
    <location>
        <begin position="257"/>
        <end position="271"/>
    </location>
</feature>
<dbReference type="EMBL" id="JAPQKL010000005">
    <property type="protein sequence ID" value="KAJ5130922.1"/>
    <property type="molecule type" value="Genomic_DNA"/>
</dbReference>
<protein>
    <recommendedName>
        <fullName evidence="3">HTH CENPB-type domain-containing protein</fullName>
    </recommendedName>
</protein>
<name>A0A9W9L1R0_9EURO</name>
<feature type="compositionally biased region" description="Basic and acidic residues" evidence="2">
    <location>
        <begin position="9"/>
        <end position="18"/>
    </location>
</feature>